<sequence length="68" mass="7632">MPVFDASHYFGWQGTQLDESGSVSEVDKCVLALIQCARLPMPDTPEAQEKRVHQLDVLRDKAETALMK</sequence>
<accession>A0A9K3DBH5</accession>
<evidence type="ECO:0000313" key="1">
    <source>
        <dbReference type="EMBL" id="GIQ90818.1"/>
    </source>
</evidence>
<organism evidence="1 2">
    <name type="scientific">Kipferlia bialata</name>
    <dbReference type="NCBI Taxonomy" id="797122"/>
    <lineage>
        <taxon>Eukaryota</taxon>
        <taxon>Metamonada</taxon>
        <taxon>Carpediemonas-like organisms</taxon>
        <taxon>Kipferlia</taxon>
    </lineage>
</organism>
<protein>
    <submittedName>
        <fullName evidence="1">Uncharacterized protein</fullName>
    </submittedName>
</protein>
<proteinExistence type="predicted"/>
<keyword evidence="2" id="KW-1185">Reference proteome</keyword>
<name>A0A9K3DBH5_9EUKA</name>
<gene>
    <name evidence="1" type="ORF">KIPB_013761</name>
</gene>
<evidence type="ECO:0000313" key="2">
    <source>
        <dbReference type="Proteomes" id="UP000265618"/>
    </source>
</evidence>
<reference evidence="1 2" key="1">
    <citation type="journal article" date="2018" name="PLoS ONE">
        <title>The draft genome of Kipferlia bialata reveals reductive genome evolution in fornicate parasites.</title>
        <authorList>
            <person name="Tanifuji G."/>
            <person name="Takabayashi S."/>
            <person name="Kume K."/>
            <person name="Takagi M."/>
            <person name="Nakayama T."/>
            <person name="Kamikawa R."/>
            <person name="Inagaki Y."/>
            <person name="Hashimoto T."/>
        </authorList>
    </citation>
    <scope>NUCLEOTIDE SEQUENCE [LARGE SCALE GENOMIC DNA]</scope>
    <source>
        <strain evidence="1">NY0173</strain>
    </source>
</reference>
<dbReference type="AlphaFoldDB" id="A0A9K3DBH5"/>
<dbReference type="EMBL" id="BDIP01006710">
    <property type="protein sequence ID" value="GIQ90818.1"/>
    <property type="molecule type" value="Genomic_DNA"/>
</dbReference>
<dbReference type="Proteomes" id="UP000265618">
    <property type="component" value="Unassembled WGS sequence"/>
</dbReference>
<feature type="non-terminal residue" evidence="1">
    <location>
        <position position="1"/>
    </location>
</feature>
<comment type="caution">
    <text evidence="1">The sequence shown here is derived from an EMBL/GenBank/DDBJ whole genome shotgun (WGS) entry which is preliminary data.</text>
</comment>